<dbReference type="PANTHER" id="PTHR11461">
    <property type="entry name" value="SERINE PROTEASE INHIBITOR, SERPIN"/>
    <property type="match status" value="1"/>
</dbReference>
<name>A0A336K1A9_CULSO</name>
<organism evidence="6">
    <name type="scientific">Culicoides sonorensis</name>
    <name type="common">Biting midge</name>
    <dbReference type="NCBI Taxonomy" id="179676"/>
    <lineage>
        <taxon>Eukaryota</taxon>
        <taxon>Metazoa</taxon>
        <taxon>Ecdysozoa</taxon>
        <taxon>Arthropoda</taxon>
        <taxon>Hexapoda</taxon>
        <taxon>Insecta</taxon>
        <taxon>Pterygota</taxon>
        <taxon>Neoptera</taxon>
        <taxon>Endopterygota</taxon>
        <taxon>Diptera</taxon>
        <taxon>Nematocera</taxon>
        <taxon>Chironomoidea</taxon>
        <taxon>Ceratopogonidae</taxon>
        <taxon>Ceratopogoninae</taxon>
        <taxon>Culicoides</taxon>
        <taxon>Monoculicoides</taxon>
    </lineage>
</organism>
<dbReference type="Gene3D" id="2.30.39.10">
    <property type="entry name" value="Alpha-1-antitrypsin, domain 1"/>
    <property type="match status" value="1"/>
</dbReference>
<dbReference type="InterPro" id="IPR042178">
    <property type="entry name" value="Serpin_sf_1"/>
</dbReference>
<evidence type="ECO:0000256" key="2">
    <source>
        <dbReference type="ARBA" id="ARBA00022690"/>
    </source>
</evidence>
<accession>A0A336K1A9</accession>
<dbReference type="OMA" id="WIELPYD"/>
<dbReference type="InterPro" id="IPR000215">
    <property type="entry name" value="Serpin_fam"/>
</dbReference>
<reference evidence="7" key="2">
    <citation type="submission" date="2018-07" db="EMBL/GenBank/DDBJ databases">
        <authorList>
            <person name="Quirk P.G."/>
            <person name="Krulwich T.A."/>
        </authorList>
    </citation>
    <scope>NUCLEOTIDE SEQUENCE</scope>
</reference>
<gene>
    <name evidence="6" type="primary">CSON001337</name>
</gene>
<comment type="similarity">
    <text evidence="1 4">Belongs to the serpin family.</text>
</comment>
<evidence type="ECO:0000313" key="6">
    <source>
        <dbReference type="EMBL" id="SSW97185.1"/>
    </source>
</evidence>
<evidence type="ECO:0000256" key="3">
    <source>
        <dbReference type="ARBA" id="ARBA00022900"/>
    </source>
</evidence>
<dbReference type="EMBL" id="UFQS01000011">
    <property type="protein sequence ID" value="SSW97185.1"/>
    <property type="molecule type" value="Genomic_DNA"/>
</dbReference>
<dbReference type="GO" id="GO:0005615">
    <property type="term" value="C:extracellular space"/>
    <property type="evidence" value="ECO:0007669"/>
    <property type="project" value="InterPro"/>
</dbReference>
<evidence type="ECO:0000256" key="4">
    <source>
        <dbReference type="RuleBase" id="RU000411"/>
    </source>
</evidence>
<evidence type="ECO:0000256" key="1">
    <source>
        <dbReference type="ARBA" id="ARBA00009500"/>
    </source>
</evidence>
<dbReference type="InterPro" id="IPR036186">
    <property type="entry name" value="Serpin_sf"/>
</dbReference>
<dbReference type="VEuPathDB" id="VectorBase:CSON001337"/>
<dbReference type="SUPFAM" id="SSF56574">
    <property type="entry name" value="Serpins"/>
    <property type="match status" value="1"/>
</dbReference>
<dbReference type="EMBL" id="UFQT01000011">
    <property type="protein sequence ID" value="SSX17571.1"/>
    <property type="molecule type" value="Genomic_DNA"/>
</dbReference>
<evidence type="ECO:0000313" key="7">
    <source>
        <dbReference type="EMBL" id="SSX17571.1"/>
    </source>
</evidence>
<keyword evidence="2" id="KW-0646">Protease inhibitor</keyword>
<protein>
    <submittedName>
        <fullName evidence="6">CSON001337 protein</fullName>
    </submittedName>
</protein>
<proteinExistence type="inferred from homology"/>
<dbReference type="Pfam" id="PF00079">
    <property type="entry name" value="Serpin"/>
    <property type="match status" value="1"/>
</dbReference>
<dbReference type="AlphaFoldDB" id="A0A336K1A9"/>
<dbReference type="PANTHER" id="PTHR11461:SF211">
    <property type="entry name" value="GH10112P-RELATED"/>
    <property type="match status" value="1"/>
</dbReference>
<dbReference type="CDD" id="cd00172">
    <property type="entry name" value="serpin"/>
    <property type="match status" value="1"/>
</dbReference>
<dbReference type="SMART" id="SM00093">
    <property type="entry name" value="SERPIN"/>
    <property type="match status" value="1"/>
</dbReference>
<sequence length="546" mass="61481">MAFKVTAPQVKYVQAAPEVKYVQAAPQVKYVQSAPQVKYVQSAPQVKYVQSAPQVKYVQSAPQVKYVQAAPEVKYVQAAPVVKKITVTKPVNVAYEHPEYTKYSVPAQVAVHKQQHESAVNHFIMKRLIPFLASVPLVLCSIGTSLRFPDDNNNVCGYQFETSKDRILDFSWKFFKNVHSIAPNDENLILNPTTPQALLTTLARAAEGKTFDELCFVTNFNNEKELTDIFRSISSSQDKKNKNELSLASAILLNNKVSLHPQFLQSTNSDTYISNLDLTGKNKEKSIITVNQWASNITGGTIKELLSPTGQYNDLKILLASAVYFRSQWKEQFKAAGDKVFNSVNKGEGFTVPFMTIERNFRYGELENKEKQQFASWIELPYENERFSMIILLPEKNVTLKAAIDQLDFYELIKQNLLNGPTEVKVTMPKFQLRSKLSLVNAVQNMGIKSIFSQDAKLPLLLSNENAVVSDMIQEAFISVDEKGTKASAITTVNVITLSATYPDDTIQFFVDRPFLAIIFEKENGIPLFYAKVIITDNNIDNKHEL</sequence>
<dbReference type="InterPro" id="IPR023796">
    <property type="entry name" value="Serpin_dom"/>
</dbReference>
<keyword evidence="3" id="KW-0722">Serine protease inhibitor</keyword>
<reference evidence="6" key="1">
    <citation type="submission" date="2018-04" db="EMBL/GenBank/DDBJ databases">
        <authorList>
            <person name="Go L.Y."/>
            <person name="Mitchell J.A."/>
        </authorList>
    </citation>
    <scope>NUCLEOTIDE SEQUENCE</scope>
    <source>
        <tissue evidence="6">Whole organism</tissue>
    </source>
</reference>
<dbReference type="GO" id="GO:0004867">
    <property type="term" value="F:serine-type endopeptidase inhibitor activity"/>
    <property type="evidence" value="ECO:0007669"/>
    <property type="project" value="UniProtKB-KW"/>
</dbReference>
<dbReference type="Gene3D" id="3.30.497.10">
    <property type="entry name" value="Antithrombin, subunit I, domain 2"/>
    <property type="match status" value="1"/>
</dbReference>
<feature type="domain" description="Serpin" evidence="5">
    <location>
        <begin position="172"/>
        <end position="536"/>
    </location>
</feature>
<evidence type="ECO:0000259" key="5">
    <source>
        <dbReference type="SMART" id="SM00093"/>
    </source>
</evidence>
<dbReference type="InterPro" id="IPR042185">
    <property type="entry name" value="Serpin_sf_2"/>
</dbReference>